<sequence>SSVSPRPGLLSRLPSEQWHPTFNITTIQEQKKARRTATYLPESSVTPVFQRATVEP</sequence>
<dbReference type="EMBL" id="JAMKFB020000015">
    <property type="protein sequence ID" value="KAL0174575.1"/>
    <property type="molecule type" value="Genomic_DNA"/>
</dbReference>
<name>A0ABD0PLA9_CIRMR</name>
<protein>
    <submittedName>
        <fullName evidence="1">Uncharacterized protein</fullName>
    </submittedName>
</protein>
<accession>A0ABD0PLA9</accession>
<comment type="caution">
    <text evidence="1">The sequence shown here is derived from an EMBL/GenBank/DDBJ whole genome shotgun (WGS) entry which is preliminary data.</text>
</comment>
<keyword evidence="2" id="KW-1185">Reference proteome</keyword>
<gene>
    <name evidence="1" type="ORF">M9458_030543</name>
</gene>
<dbReference type="Proteomes" id="UP001529510">
    <property type="component" value="Unassembled WGS sequence"/>
</dbReference>
<dbReference type="AlphaFoldDB" id="A0ABD0PLA9"/>
<feature type="non-terminal residue" evidence="1">
    <location>
        <position position="1"/>
    </location>
</feature>
<organism evidence="1 2">
    <name type="scientific">Cirrhinus mrigala</name>
    <name type="common">Mrigala</name>
    <dbReference type="NCBI Taxonomy" id="683832"/>
    <lineage>
        <taxon>Eukaryota</taxon>
        <taxon>Metazoa</taxon>
        <taxon>Chordata</taxon>
        <taxon>Craniata</taxon>
        <taxon>Vertebrata</taxon>
        <taxon>Euteleostomi</taxon>
        <taxon>Actinopterygii</taxon>
        <taxon>Neopterygii</taxon>
        <taxon>Teleostei</taxon>
        <taxon>Ostariophysi</taxon>
        <taxon>Cypriniformes</taxon>
        <taxon>Cyprinidae</taxon>
        <taxon>Labeoninae</taxon>
        <taxon>Labeonini</taxon>
        <taxon>Cirrhinus</taxon>
    </lineage>
</organism>
<evidence type="ECO:0000313" key="1">
    <source>
        <dbReference type="EMBL" id="KAL0174575.1"/>
    </source>
</evidence>
<proteinExistence type="predicted"/>
<evidence type="ECO:0000313" key="2">
    <source>
        <dbReference type="Proteomes" id="UP001529510"/>
    </source>
</evidence>
<reference evidence="1 2" key="1">
    <citation type="submission" date="2024-05" db="EMBL/GenBank/DDBJ databases">
        <title>Genome sequencing and assembly of Indian major carp, Cirrhinus mrigala (Hamilton, 1822).</title>
        <authorList>
            <person name="Mohindra V."/>
            <person name="Chowdhury L.M."/>
            <person name="Lal K."/>
            <person name="Jena J.K."/>
        </authorList>
    </citation>
    <scope>NUCLEOTIDE SEQUENCE [LARGE SCALE GENOMIC DNA]</scope>
    <source>
        <strain evidence="1">CM1030</strain>
        <tissue evidence="1">Blood</tissue>
    </source>
</reference>